<accession>A0A8J6DPK9</accession>
<name>A0A8J6DPK9_GALPY</name>
<feature type="non-terminal residue" evidence="1">
    <location>
        <position position="1"/>
    </location>
</feature>
<dbReference type="PANTHER" id="PTHR22035:SF4">
    <property type="entry name" value="COILED-COIL DOMAIN-CONTAINING PROTEIN 7"/>
    <property type="match status" value="1"/>
</dbReference>
<dbReference type="AlphaFoldDB" id="A0A8J6DPK9"/>
<dbReference type="Pfam" id="PF15368">
    <property type="entry name" value="BioT2"/>
    <property type="match status" value="1"/>
</dbReference>
<dbReference type="EMBL" id="JAGFMF010011694">
    <property type="protein sequence ID" value="KAG8515979.1"/>
    <property type="molecule type" value="Genomic_DNA"/>
</dbReference>
<evidence type="ECO:0000313" key="1">
    <source>
        <dbReference type="EMBL" id="KAG8515979.1"/>
    </source>
</evidence>
<organism evidence="1 2">
    <name type="scientific">Galemys pyrenaicus</name>
    <name type="common">Iberian desman</name>
    <name type="synonym">Pyrenean desman</name>
    <dbReference type="NCBI Taxonomy" id="202257"/>
    <lineage>
        <taxon>Eukaryota</taxon>
        <taxon>Metazoa</taxon>
        <taxon>Chordata</taxon>
        <taxon>Craniata</taxon>
        <taxon>Vertebrata</taxon>
        <taxon>Euteleostomi</taxon>
        <taxon>Mammalia</taxon>
        <taxon>Eutheria</taxon>
        <taxon>Laurasiatheria</taxon>
        <taxon>Eulipotyphla</taxon>
        <taxon>Talpidae</taxon>
        <taxon>Galemys</taxon>
    </lineage>
</organism>
<protein>
    <submittedName>
        <fullName evidence="1">Coiled-coil domain-containing protein 7</fullName>
    </submittedName>
</protein>
<reference evidence="1" key="1">
    <citation type="journal article" date="2021" name="Evol. Appl.">
        <title>The genome of the Pyrenean desman and the effects of bottlenecks and inbreeding on the genomic landscape of an endangered species.</title>
        <authorList>
            <person name="Escoda L."/>
            <person name="Castresana J."/>
        </authorList>
    </citation>
    <scope>NUCLEOTIDE SEQUENCE</scope>
    <source>
        <strain evidence="1">IBE-C5619</strain>
    </source>
</reference>
<dbReference type="Proteomes" id="UP000700334">
    <property type="component" value="Unassembled WGS sequence"/>
</dbReference>
<dbReference type="OrthoDB" id="9048348at2759"/>
<dbReference type="InterPro" id="IPR029272">
    <property type="entry name" value="CCDC7"/>
</dbReference>
<comment type="caution">
    <text evidence="1">The sequence shown here is derived from an EMBL/GenBank/DDBJ whole genome shotgun (WGS) entry which is preliminary data.</text>
</comment>
<keyword evidence="2" id="KW-1185">Reference proteome</keyword>
<evidence type="ECO:0000313" key="2">
    <source>
        <dbReference type="Proteomes" id="UP000700334"/>
    </source>
</evidence>
<sequence length="187" mass="21362">MKPVKHPLTSSYKVAKVPEVTYKKRLLNSPLLHAPREKQSAKSVRDNFEPMVLRSPPTGESIIRYALPIPSNKTKEVIAEDELIRTVTTRLKTVVSNLEEAYGHGIQNEDRPVENEELTLSWFQYQVNQMEEISKDQSFSETALPAPDDTLTLNISQIVKQVQKLEELRNHIKQGSGSSWKSLFYKT</sequence>
<gene>
    <name evidence="1" type="ORF">J0S82_007271</name>
</gene>
<proteinExistence type="predicted"/>
<dbReference type="PANTHER" id="PTHR22035">
    <property type="entry name" value="COILED-COIL DOMAIN-CONTAINING PROTEIN 7"/>
    <property type="match status" value="1"/>
</dbReference>